<evidence type="ECO:0000256" key="10">
    <source>
        <dbReference type="ARBA" id="ARBA00023002"/>
    </source>
</evidence>
<keyword evidence="5 13" id="KW-0285">Flavoprotein</keyword>
<feature type="binding site" evidence="13">
    <location>
        <position position="167"/>
    </location>
    <ligand>
        <name>FAD</name>
        <dbReference type="ChEBI" id="CHEBI:57692"/>
    </ligand>
</feature>
<accession>F4S0N5</accession>
<reference evidence="16" key="1">
    <citation type="journal article" date="2011" name="Proc. Natl. Acad. Sci. U.S.A.">
        <title>Obligate biotrophy features unraveled by the genomic analysis of rust fungi.</title>
        <authorList>
            <person name="Duplessis S."/>
            <person name="Cuomo C.A."/>
            <person name="Lin Y.-C."/>
            <person name="Aerts A."/>
            <person name="Tisserant E."/>
            <person name="Veneault-Fourrey C."/>
            <person name="Joly D.L."/>
            <person name="Hacquard S."/>
            <person name="Amselem J."/>
            <person name="Cantarel B.L."/>
            <person name="Chiu R."/>
            <person name="Coutinho P.M."/>
            <person name="Feau N."/>
            <person name="Field M."/>
            <person name="Frey P."/>
            <person name="Gelhaye E."/>
            <person name="Goldberg J."/>
            <person name="Grabherr M.G."/>
            <person name="Kodira C.D."/>
            <person name="Kohler A."/>
            <person name="Kuees U."/>
            <person name="Lindquist E.A."/>
            <person name="Lucas S.M."/>
            <person name="Mago R."/>
            <person name="Mauceli E."/>
            <person name="Morin E."/>
            <person name="Murat C."/>
            <person name="Pangilinan J.L."/>
            <person name="Park R."/>
            <person name="Pearson M."/>
            <person name="Quesneville H."/>
            <person name="Rouhier N."/>
            <person name="Sakthikumar S."/>
            <person name="Salamov A.A."/>
            <person name="Schmutz J."/>
            <person name="Selles B."/>
            <person name="Shapiro H."/>
            <person name="Tanguay P."/>
            <person name="Tuskan G.A."/>
            <person name="Henrissat B."/>
            <person name="Van de Peer Y."/>
            <person name="Rouze P."/>
            <person name="Ellis J.G."/>
            <person name="Dodds P.N."/>
            <person name="Schein J.E."/>
            <person name="Zhong S."/>
            <person name="Hamelin R.C."/>
            <person name="Grigoriev I.V."/>
            <person name="Szabo L.J."/>
            <person name="Martin F."/>
        </authorList>
    </citation>
    <scope>NUCLEOTIDE SEQUENCE [LARGE SCALE GENOMIC DNA]</scope>
    <source>
        <strain evidence="16">98AG31 / pathotype 3-4-7</strain>
    </source>
</reference>
<dbReference type="InterPro" id="IPR017927">
    <property type="entry name" value="FAD-bd_FR_type"/>
</dbReference>
<dbReference type="InterPro" id="IPR039261">
    <property type="entry name" value="FNR_nucleotide-bd"/>
</dbReference>
<comment type="cofactor">
    <cofactor evidence="1 13">
        <name>FAD</name>
        <dbReference type="ChEBI" id="CHEBI:57692"/>
    </cofactor>
</comment>
<evidence type="ECO:0000313" key="16">
    <source>
        <dbReference type="Proteomes" id="UP000001072"/>
    </source>
</evidence>
<feature type="binding site" evidence="13">
    <location>
        <position position="174"/>
    </location>
    <ligand>
        <name>FAD</name>
        <dbReference type="ChEBI" id="CHEBI:57692"/>
    </ligand>
</feature>
<protein>
    <recommendedName>
        <fullName evidence="4">cytochrome-b5 reductase</fullName>
        <ecNumber evidence="4">1.6.2.2</ecNumber>
    </recommendedName>
</protein>
<feature type="binding site" evidence="13">
    <location>
        <position position="149"/>
    </location>
    <ligand>
        <name>FAD</name>
        <dbReference type="ChEBI" id="CHEBI:57692"/>
    </ligand>
</feature>
<dbReference type="InterPro" id="IPR017938">
    <property type="entry name" value="Riboflavin_synthase-like_b-brl"/>
</dbReference>
<feature type="binding site" evidence="13">
    <location>
        <position position="216"/>
    </location>
    <ligand>
        <name>FAD</name>
        <dbReference type="ChEBI" id="CHEBI:57692"/>
    </ligand>
</feature>
<dbReference type="EC" id="1.6.2.2" evidence="4"/>
<keyword evidence="9" id="KW-1133">Transmembrane helix</keyword>
<dbReference type="CDD" id="cd06183">
    <property type="entry name" value="cyt_b5_reduct_like"/>
    <property type="match status" value="1"/>
</dbReference>
<dbReference type="VEuPathDB" id="FungiDB:MELLADRAFT_72914"/>
<dbReference type="Proteomes" id="UP000001072">
    <property type="component" value="Unassembled WGS sequence"/>
</dbReference>
<dbReference type="PRINTS" id="PR00406">
    <property type="entry name" value="CYTB5RDTASE"/>
</dbReference>
<keyword evidence="6" id="KW-0812">Transmembrane</keyword>
<evidence type="ECO:0000256" key="3">
    <source>
        <dbReference type="ARBA" id="ARBA00006105"/>
    </source>
</evidence>
<evidence type="ECO:0000256" key="6">
    <source>
        <dbReference type="ARBA" id="ARBA00022692"/>
    </source>
</evidence>
<evidence type="ECO:0000256" key="5">
    <source>
        <dbReference type="ARBA" id="ARBA00022630"/>
    </source>
</evidence>
<dbReference type="PANTHER" id="PTHR19370">
    <property type="entry name" value="NADH-CYTOCHROME B5 REDUCTASE"/>
    <property type="match status" value="1"/>
</dbReference>
<dbReference type="InterPro" id="IPR001433">
    <property type="entry name" value="OxRdtase_FAD/NAD-bd"/>
</dbReference>
<keyword evidence="7" id="KW-0496">Mitochondrion</keyword>
<sequence length="346" mass="37826">MFVWSTIRQVGTHAYSTASSKPTTVTSSGSLKWIAMGGVGLGAGYWMFKSKGISPLEAKQLEDKAKNTLASITSGSGSASQAALSPEEWRDFKLQKVIPYNHNTSTFVFELPKNVPSGLTIASALITKSVAKDGELACTDDKGKLVIRPYTPTTPPDQHDTLHLLVKKYTEGKMTNHIHNLKPGDSLSMKGPIPKWAYKANEFKTIGMIAGGSGITPHWQIIQEIASNPEDQTKVILFFSNQKEEDILLREEFEKLQKEKPHQFSINFVLDNPPKGWSSDLKGYLTASLLKSKLPSPKLGSDTKIFVCGPPGQVSAISGPKKGKDQGELGGILKELGYTQDQVYKF</sequence>
<dbReference type="FunFam" id="2.40.30.10:FF:000069">
    <property type="entry name" value="NADH-cytochrome b5 reductase"/>
    <property type="match status" value="1"/>
</dbReference>
<dbReference type="PROSITE" id="PS51384">
    <property type="entry name" value="FAD_FR"/>
    <property type="match status" value="1"/>
</dbReference>
<keyword evidence="10" id="KW-0560">Oxidoreductase</keyword>
<gene>
    <name evidence="15" type="ORF">MELLADRAFT_72914</name>
</gene>
<dbReference type="SUPFAM" id="SSF63380">
    <property type="entry name" value="Riboflavin synthase domain-like"/>
    <property type="match status" value="1"/>
</dbReference>
<dbReference type="EMBL" id="GL883135">
    <property type="protein sequence ID" value="EGG01795.1"/>
    <property type="molecule type" value="Genomic_DNA"/>
</dbReference>
<evidence type="ECO:0000313" key="15">
    <source>
        <dbReference type="EMBL" id="EGG01795.1"/>
    </source>
</evidence>
<dbReference type="InterPro" id="IPR008333">
    <property type="entry name" value="Cbr1-like_FAD-bd_dom"/>
</dbReference>
<dbReference type="InParanoid" id="F4S0N5"/>
<dbReference type="PANTHER" id="PTHR19370:SF171">
    <property type="entry name" value="NADH-CYTOCHROME B5 REDUCTASE 2"/>
    <property type="match status" value="1"/>
</dbReference>
<dbReference type="KEGG" id="mlr:MELLADRAFT_72914"/>
<comment type="subcellular location">
    <subcellularLocation>
        <location evidence="2">Mitochondrion outer membrane</location>
        <topology evidence="2">Single-pass membrane protein</topology>
    </subcellularLocation>
</comment>
<dbReference type="SUPFAM" id="SSF52343">
    <property type="entry name" value="Ferredoxin reductase-like, C-terminal NADP-linked domain"/>
    <property type="match status" value="1"/>
</dbReference>
<keyword evidence="11" id="KW-0520">NAD</keyword>
<evidence type="ECO:0000259" key="14">
    <source>
        <dbReference type="PROSITE" id="PS51384"/>
    </source>
</evidence>
<feature type="binding site" evidence="13">
    <location>
        <position position="148"/>
    </location>
    <ligand>
        <name>FAD</name>
        <dbReference type="ChEBI" id="CHEBI:57692"/>
    </ligand>
</feature>
<feature type="binding site" evidence="13">
    <location>
        <position position="173"/>
    </location>
    <ligand>
        <name>FAD</name>
        <dbReference type="ChEBI" id="CHEBI:57692"/>
    </ligand>
</feature>
<evidence type="ECO:0000256" key="2">
    <source>
        <dbReference type="ARBA" id="ARBA00004572"/>
    </source>
</evidence>
<feature type="binding site" evidence="13">
    <location>
        <position position="150"/>
    </location>
    <ligand>
        <name>FAD</name>
        <dbReference type="ChEBI" id="CHEBI:57692"/>
    </ligand>
</feature>
<dbReference type="InterPro" id="IPR001834">
    <property type="entry name" value="CBR-like"/>
</dbReference>
<dbReference type="eggNOG" id="KOG0534">
    <property type="taxonomic scope" value="Eukaryota"/>
</dbReference>
<evidence type="ECO:0000256" key="12">
    <source>
        <dbReference type="ARBA" id="ARBA00023136"/>
    </source>
</evidence>
<evidence type="ECO:0000256" key="7">
    <source>
        <dbReference type="ARBA" id="ARBA00022787"/>
    </source>
</evidence>
<dbReference type="HOGENOM" id="CLU_003827_9_1_1"/>
<evidence type="ECO:0000256" key="1">
    <source>
        <dbReference type="ARBA" id="ARBA00001974"/>
    </source>
</evidence>
<dbReference type="GO" id="GO:0090524">
    <property type="term" value="F:cytochrome-b5 reductase activity, acting on NADH"/>
    <property type="evidence" value="ECO:0007669"/>
    <property type="project" value="UniProtKB-EC"/>
</dbReference>
<dbReference type="STRING" id="747676.F4S0N5"/>
<name>F4S0N5_MELLP</name>
<dbReference type="Gene3D" id="3.40.50.80">
    <property type="entry name" value="Nucleotide-binding domain of ferredoxin-NADP reductase (FNR) module"/>
    <property type="match status" value="1"/>
</dbReference>
<feature type="domain" description="FAD-binding FR-type" evidence="14">
    <location>
        <begin position="87"/>
        <end position="199"/>
    </location>
</feature>
<keyword evidence="16" id="KW-1185">Reference proteome</keyword>
<evidence type="ECO:0000256" key="13">
    <source>
        <dbReference type="PIRSR" id="PIRSR601834-1"/>
    </source>
</evidence>
<dbReference type="AlphaFoldDB" id="F4S0N5"/>
<evidence type="ECO:0000256" key="4">
    <source>
        <dbReference type="ARBA" id="ARBA00012011"/>
    </source>
</evidence>
<organism evidence="16">
    <name type="scientific">Melampsora larici-populina (strain 98AG31 / pathotype 3-4-7)</name>
    <name type="common">Poplar leaf rust fungus</name>
    <dbReference type="NCBI Taxonomy" id="747676"/>
    <lineage>
        <taxon>Eukaryota</taxon>
        <taxon>Fungi</taxon>
        <taxon>Dikarya</taxon>
        <taxon>Basidiomycota</taxon>
        <taxon>Pucciniomycotina</taxon>
        <taxon>Pucciniomycetes</taxon>
        <taxon>Pucciniales</taxon>
        <taxon>Melampsoraceae</taxon>
        <taxon>Melampsora</taxon>
    </lineage>
</organism>
<evidence type="ECO:0000256" key="9">
    <source>
        <dbReference type="ARBA" id="ARBA00022989"/>
    </source>
</evidence>
<dbReference type="GeneID" id="18932231"/>
<keyword evidence="12" id="KW-0472">Membrane</keyword>
<keyword evidence="8 13" id="KW-0274">FAD</keyword>
<dbReference type="RefSeq" id="XP_007414895.1">
    <property type="nucleotide sequence ID" value="XM_007414833.1"/>
</dbReference>
<feature type="binding site" evidence="13">
    <location>
        <position position="165"/>
    </location>
    <ligand>
        <name>FAD</name>
        <dbReference type="ChEBI" id="CHEBI:57692"/>
    </ligand>
</feature>
<dbReference type="Gene3D" id="2.40.30.10">
    <property type="entry name" value="Translation factors"/>
    <property type="match status" value="1"/>
</dbReference>
<comment type="similarity">
    <text evidence="3">Belongs to the flavoprotein pyridine nucleotide cytochrome reductase family.</text>
</comment>
<evidence type="ECO:0000256" key="8">
    <source>
        <dbReference type="ARBA" id="ARBA00022827"/>
    </source>
</evidence>
<dbReference type="FunFam" id="3.40.50.80:FF:000009">
    <property type="entry name" value="NADH-cytochrome b5 reductase"/>
    <property type="match status" value="1"/>
</dbReference>
<dbReference type="Pfam" id="PF00970">
    <property type="entry name" value="FAD_binding_6"/>
    <property type="match status" value="1"/>
</dbReference>
<keyword evidence="7" id="KW-1000">Mitochondrion outer membrane</keyword>
<dbReference type="Pfam" id="PF00175">
    <property type="entry name" value="NAD_binding_1"/>
    <property type="match status" value="1"/>
</dbReference>
<dbReference type="OrthoDB" id="432685at2759"/>
<dbReference type="GO" id="GO:0005741">
    <property type="term" value="C:mitochondrial outer membrane"/>
    <property type="evidence" value="ECO:0007669"/>
    <property type="project" value="UniProtKB-SubCell"/>
</dbReference>
<proteinExistence type="inferred from homology"/>
<evidence type="ECO:0000256" key="11">
    <source>
        <dbReference type="ARBA" id="ARBA00023027"/>
    </source>
</evidence>